<feature type="transmembrane region" description="Helical" evidence="1">
    <location>
        <begin position="32"/>
        <end position="56"/>
    </location>
</feature>
<name>A0A5N6Z201_9EURO</name>
<gene>
    <name evidence="2" type="ORF">BDV28DRAFT_25183</name>
</gene>
<proteinExistence type="predicted"/>
<dbReference type="Proteomes" id="UP000327118">
    <property type="component" value="Unassembled WGS sequence"/>
</dbReference>
<dbReference type="AlphaFoldDB" id="A0A5N6Z201"/>
<protein>
    <submittedName>
        <fullName evidence="2">Uncharacterized protein</fullName>
    </submittedName>
</protein>
<evidence type="ECO:0000313" key="3">
    <source>
        <dbReference type="Proteomes" id="UP000327118"/>
    </source>
</evidence>
<reference evidence="3" key="1">
    <citation type="submission" date="2019-04" db="EMBL/GenBank/DDBJ databases">
        <title>Friends and foes A comparative genomics studyof 23 Aspergillus species from section Flavi.</title>
        <authorList>
            <consortium name="DOE Joint Genome Institute"/>
            <person name="Kjaerbolling I."/>
            <person name="Vesth T."/>
            <person name="Frisvad J.C."/>
            <person name="Nybo J.L."/>
            <person name="Theobald S."/>
            <person name="Kildgaard S."/>
            <person name="Isbrandt T."/>
            <person name="Kuo A."/>
            <person name="Sato A."/>
            <person name="Lyhne E.K."/>
            <person name="Kogle M.E."/>
            <person name="Wiebenga A."/>
            <person name="Kun R.S."/>
            <person name="Lubbers R.J."/>
            <person name="Makela M.R."/>
            <person name="Barry K."/>
            <person name="Chovatia M."/>
            <person name="Clum A."/>
            <person name="Daum C."/>
            <person name="Haridas S."/>
            <person name="He G."/>
            <person name="LaButti K."/>
            <person name="Lipzen A."/>
            <person name="Mondo S."/>
            <person name="Riley R."/>
            <person name="Salamov A."/>
            <person name="Simmons B.A."/>
            <person name="Magnuson J.K."/>
            <person name="Henrissat B."/>
            <person name="Mortensen U.H."/>
            <person name="Larsen T.O."/>
            <person name="Devries R.P."/>
            <person name="Grigoriev I.V."/>
            <person name="Machida M."/>
            <person name="Baker S.E."/>
            <person name="Andersen M.R."/>
        </authorList>
    </citation>
    <scope>NUCLEOTIDE SEQUENCE [LARGE SCALE GENOMIC DNA]</scope>
    <source>
        <strain evidence="3">CBS 553.77</strain>
    </source>
</reference>
<organism evidence="2 3">
    <name type="scientific">Aspergillus coremiiformis</name>
    <dbReference type="NCBI Taxonomy" id="138285"/>
    <lineage>
        <taxon>Eukaryota</taxon>
        <taxon>Fungi</taxon>
        <taxon>Dikarya</taxon>
        <taxon>Ascomycota</taxon>
        <taxon>Pezizomycotina</taxon>
        <taxon>Eurotiomycetes</taxon>
        <taxon>Eurotiomycetidae</taxon>
        <taxon>Eurotiales</taxon>
        <taxon>Aspergillaceae</taxon>
        <taxon>Aspergillus</taxon>
        <taxon>Aspergillus subgen. Circumdati</taxon>
    </lineage>
</organism>
<evidence type="ECO:0000256" key="1">
    <source>
        <dbReference type="SAM" id="Phobius"/>
    </source>
</evidence>
<feature type="transmembrane region" description="Helical" evidence="1">
    <location>
        <begin position="68"/>
        <end position="100"/>
    </location>
</feature>
<sequence>MFHHFIPRTLIIQAPGPFPFSLRTWPGVSIPCPFHAVGVPPVASFEFLFLFLNFFWWGRVTQWLLDLIFIYLRFVLIWLFSTVLLICMFKLLLFCLFLGYPIRTGHPDRKYLGI</sequence>
<dbReference type="EMBL" id="ML739185">
    <property type="protein sequence ID" value="KAE8351143.1"/>
    <property type="molecule type" value="Genomic_DNA"/>
</dbReference>
<accession>A0A5N6Z201</accession>
<evidence type="ECO:0000313" key="2">
    <source>
        <dbReference type="EMBL" id="KAE8351143.1"/>
    </source>
</evidence>
<keyword evidence="3" id="KW-1185">Reference proteome</keyword>
<keyword evidence="1" id="KW-0812">Transmembrane</keyword>
<keyword evidence="1" id="KW-0472">Membrane</keyword>
<keyword evidence="1" id="KW-1133">Transmembrane helix</keyword>